<protein>
    <recommendedName>
        <fullName evidence="3">mannan endo-1,6-alpha-mannosidase</fullName>
        <ecNumber evidence="3">3.2.1.101</ecNumber>
    </recommendedName>
</protein>
<evidence type="ECO:0000256" key="8">
    <source>
        <dbReference type="SAM" id="SignalP"/>
    </source>
</evidence>
<dbReference type="Pfam" id="PF03663">
    <property type="entry name" value="Glyco_hydro_76"/>
    <property type="match status" value="1"/>
</dbReference>
<dbReference type="GO" id="GO:0008496">
    <property type="term" value="F:mannan endo-1,6-alpha-mannosidase activity"/>
    <property type="evidence" value="ECO:0007669"/>
    <property type="project" value="UniProtKB-EC"/>
</dbReference>
<evidence type="ECO:0000256" key="3">
    <source>
        <dbReference type="ARBA" id="ARBA00012350"/>
    </source>
</evidence>
<dbReference type="Proteomes" id="UP000184330">
    <property type="component" value="Unassembled WGS sequence"/>
</dbReference>
<evidence type="ECO:0000313" key="10">
    <source>
        <dbReference type="Proteomes" id="UP000184330"/>
    </source>
</evidence>
<evidence type="ECO:0000256" key="5">
    <source>
        <dbReference type="ARBA" id="ARBA00022801"/>
    </source>
</evidence>
<name>A0A1L7XD00_9HELO</name>
<evidence type="ECO:0000313" key="9">
    <source>
        <dbReference type="EMBL" id="CZR62888.1"/>
    </source>
</evidence>
<dbReference type="PANTHER" id="PTHR12145">
    <property type="entry name" value="MANNAN ENDO-1,6-ALPHA-MANNOSIDASE DCW1"/>
    <property type="match status" value="1"/>
</dbReference>
<dbReference type="PANTHER" id="PTHR12145:SF36">
    <property type="entry name" value="MANNAN ENDO-1,6-ALPHA-MANNOSIDASE DCW1"/>
    <property type="match status" value="1"/>
</dbReference>
<keyword evidence="7" id="KW-0326">Glycosidase</keyword>
<dbReference type="InterPro" id="IPR008928">
    <property type="entry name" value="6-hairpin_glycosidase_sf"/>
</dbReference>
<evidence type="ECO:0000256" key="7">
    <source>
        <dbReference type="ARBA" id="ARBA00023295"/>
    </source>
</evidence>
<dbReference type="STRING" id="576137.A0A1L7XD00"/>
<dbReference type="OrthoDB" id="9984024at2759"/>
<dbReference type="InterPro" id="IPR014480">
    <property type="entry name" value="Mannan-1_6-alpha_mannosidase"/>
</dbReference>
<dbReference type="InterPro" id="IPR005198">
    <property type="entry name" value="Glyco_hydro_76"/>
</dbReference>
<evidence type="ECO:0000256" key="6">
    <source>
        <dbReference type="ARBA" id="ARBA00023180"/>
    </source>
</evidence>
<dbReference type="SUPFAM" id="SSF48208">
    <property type="entry name" value="Six-hairpin glycosidases"/>
    <property type="match status" value="1"/>
</dbReference>
<accession>A0A1L7XD00</accession>
<dbReference type="GO" id="GO:0009272">
    <property type="term" value="P:fungal-type cell wall biogenesis"/>
    <property type="evidence" value="ECO:0007669"/>
    <property type="project" value="TreeGrafter"/>
</dbReference>
<keyword evidence="10" id="KW-1185">Reference proteome</keyword>
<gene>
    <name evidence="9" type="ORF">PAC_12785</name>
</gene>
<sequence length="375" mass="41059">MKLSFLLPVFGLLPLALARPPTSKTDYTQASTEVLSKLMEYYYASPNVTAGLFDQSVSPWWESGSIFETYMDYAKYTASNQFTEKVGEALVINSYDQAHDFFGTNHSYVSLVVGRWNDDVEWYAQAVAAGGELYGPKSFMPGLPRRGNGTWISLVQRTIDESTDPSQYSTYKSGITQLSFISLASRAYLMTRNETLRAITEELFNWVVSSGMVNLTTGWVGDGVDTVACAVHTDQWSYSYGQLLGGLSFLYRATGNTSYLEYTKPILATAISKFAPNGIATELCEADGSCNQDQQGFKAIFLRQLAYLYQTTEDTAVKGSIAAVVTQSATAALETCDRGWNCTGGWTANSTVDYPAFRSTHLVGATLVAAEGISK</sequence>
<comment type="similarity">
    <text evidence="2">Belongs to the glycosyl hydrolase 76 family.</text>
</comment>
<dbReference type="AlphaFoldDB" id="A0A1L7XD00"/>
<organism evidence="9 10">
    <name type="scientific">Phialocephala subalpina</name>
    <dbReference type="NCBI Taxonomy" id="576137"/>
    <lineage>
        <taxon>Eukaryota</taxon>
        <taxon>Fungi</taxon>
        <taxon>Dikarya</taxon>
        <taxon>Ascomycota</taxon>
        <taxon>Pezizomycotina</taxon>
        <taxon>Leotiomycetes</taxon>
        <taxon>Helotiales</taxon>
        <taxon>Mollisiaceae</taxon>
        <taxon>Phialocephala</taxon>
        <taxon>Phialocephala fortinii species complex</taxon>
    </lineage>
</organism>
<dbReference type="Gene3D" id="1.50.10.20">
    <property type="match status" value="1"/>
</dbReference>
<dbReference type="EC" id="3.2.1.101" evidence="3"/>
<feature type="chain" id="PRO_5013109405" description="mannan endo-1,6-alpha-mannosidase" evidence="8">
    <location>
        <begin position="19"/>
        <end position="375"/>
    </location>
</feature>
<keyword evidence="4 8" id="KW-0732">Signal</keyword>
<keyword evidence="5" id="KW-0378">Hydrolase</keyword>
<comment type="catalytic activity">
    <reaction evidence="1">
        <text>Random hydrolysis of (1-&gt;6)-alpha-D-mannosidic linkages in unbranched (1-&gt;6)-mannans.</text>
        <dbReference type="EC" id="3.2.1.101"/>
    </reaction>
</comment>
<reference evidence="9 10" key="1">
    <citation type="submission" date="2016-03" db="EMBL/GenBank/DDBJ databases">
        <authorList>
            <person name="Ploux O."/>
        </authorList>
    </citation>
    <scope>NUCLEOTIDE SEQUENCE [LARGE SCALE GENOMIC DNA]</scope>
    <source>
        <strain evidence="9 10">UAMH 11012</strain>
    </source>
</reference>
<dbReference type="GO" id="GO:0016052">
    <property type="term" value="P:carbohydrate catabolic process"/>
    <property type="evidence" value="ECO:0007669"/>
    <property type="project" value="InterPro"/>
</dbReference>
<dbReference type="EMBL" id="FJOG01000022">
    <property type="protein sequence ID" value="CZR62888.1"/>
    <property type="molecule type" value="Genomic_DNA"/>
</dbReference>
<keyword evidence="6" id="KW-0325">Glycoprotein</keyword>
<evidence type="ECO:0000256" key="4">
    <source>
        <dbReference type="ARBA" id="ARBA00022729"/>
    </source>
</evidence>
<evidence type="ECO:0000256" key="2">
    <source>
        <dbReference type="ARBA" id="ARBA00009699"/>
    </source>
</evidence>
<proteinExistence type="inferred from homology"/>
<feature type="signal peptide" evidence="8">
    <location>
        <begin position="1"/>
        <end position="18"/>
    </location>
</feature>
<evidence type="ECO:0000256" key="1">
    <source>
        <dbReference type="ARBA" id="ARBA00001452"/>
    </source>
</evidence>